<dbReference type="Pfam" id="PF21088">
    <property type="entry name" value="MS_channel_1st"/>
    <property type="match status" value="1"/>
</dbReference>
<dbReference type="InterPro" id="IPR049142">
    <property type="entry name" value="MS_channel_1st"/>
</dbReference>
<evidence type="ECO:0000256" key="6">
    <source>
        <dbReference type="ARBA" id="ARBA00023136"/>
    </source>
</evidence>
<keyword evidence="12" id="KW-1185">Reference proteome</keyword>
<dbReference type="SUPFAM" id="SSF82689">
    <property type="entry name" value="Mechanosensitive channel protein MscS (YggB), C-terminal domain"/>
    <property type="match status" value="1"/>
</dbReference>
<dbReference type="SUPFAM" id="SSF50182">
    <property type="entry name" value="Sm-like ribonucleoproteins"/>
    <property type="match status" value="1"/>
</dbReference>
<dbReference type="Gene3D" id="1.10.287.1260">
    <property type="match status" value="1"/>
</dbReference>
<evidence type="ECO:0000256" key="5">
    <source>
        <dbReference type="ARBA" id="ARBA00022989"/>
    </source>
</evidence>
<dbReference type="InterPro" id="IPR023408">
    <property type="entry name" value="MscS_beta-dom_sf"/>
</dbReference>
<dbReference type="Pfam" id="PF21082">
    <property type="entry name" value="MS_channel_3rd"/>
    <property type="match status" value="1"/>
</dbReference>
<dbReference type="Gene3D" id="3.30.70.100">
    <property type="match status" value="1"/>
</dbReference>
<keyword evidence="3" id="KW-1003">Cell membrane</keyword>
<dbReference type="PANTHER" id="PTHR30347:SF1">
    <property type="entry name" value="MECHANOSENSITIVE CHANNEL MSCK"/>
    <property type="match status" value="1"/>
</dbReference>
<feature type="domain" description="Mechanosensitive ion channel transmembrane helices 2/3" evidence="10">
    <location>
        <begin position="84"/>
        <end position="124"/>
    </location>
</feature>
<comment type="similarity">
    <text evidence="2">Belongs to the MscS (TC 1.A.23) family.</text>
</comment>
<evidence type="ECO:0000256" key="2">
    <source>
        <dbReference type="ARBA" id="ARBA00008017"/>
    </source>
</evidence>
<dbReference type="OrthoDB" id="9809206at2"/>
<organism evidence="11 12">
    <name type="scientific">Lishizhenia tianjinensis</name>
    <dbReference type="NCBI Taxonomy" id="477690"/>
    <lineage>
        <taxon>Bacteria</taxon>
        <taxon>Pseudomonadati</taxon>
        <taxon>Bacteroidota</taxon>
        <taxon>Flavobacteriia</taxon>
        <taxon>Flavobacteriales</taxon>
        <taxon>Crocinitomicaceae</taxon>
        <taxon>Lishizhenia</taxon>
    </lineage>
</organism>
<dbReference type="AlphaFoldDB" id="A0A1I6ZMV3"/>
<feature type="transmembrane region" description="Helical" evidence="7">
    <location>
        <begin position="110"/>
        <end position="138"/>
    </location>
</feature>
<feature type="domain" description="Mechanosensitive ion channel MscS" evidence="8">
    <location>
        <begin position="125"/>
        <end position="192"/>
    </location>
</feature>
<dbReference type="PANTHER" id="PTHR30347">
    <property type="entry name" value="POTASSIUM CHANNEL RELATED"/>
    <property type="match status" value="1"/>
</dbReference>
<dbReference type="RefSeq" id="WP_090247730.1">
    <property type="nucleotide sequence ID" value="NZ_FPAS01000002.1"/>
</dbReference>
<dbReference type="STRING" id="477690.SAMN05216474_1485"/>
<dbReference type="InterPro" id="IPR052702">
    <property type="entry name" value="MscS-like_channel"/>
</dbReference>
<protein>
    <submittedName>
        <fullName evidence="11">Mechanosensitive ion channel</fullName>
    </submittedName>
</protein>
<gene>
    <name evidence="11" type="ORF">SAMN05216474_1485</name>
</gene>
<dbReference type="InterPro" id="IPR049278">
    <property type="entry name" value="MS_channel_C"/>
</dbReference>
<sequence length="297" mass="33759">MQFFLDILNIESSKSFETFNDILGYDLLSSVENYSLKIIDIGVLLIIFGITLVVLKLLKRIIENPPKKQLEQEEFKRRHSIYLLVKYFVWVISIVIMLDSVGIKVSVLLAGSAALLVGVGMGLQNIFADFVSGVFLLFEGTIKVKEIIEVDGIIGQVEEINLRNSKLITRENVTIIIPNSKFVTEKVINWSHNHGSVRFMVDIGVAYGSDVEEVIEILQSCMANMQEIEQSPQPFVRFKNFGDSSLDFELIFWTRQAFTVDNLKSNLRIEIYKSLAKHNISIPFPQRDLHIISKTDA</sequence>
<evidence type="ECO:0000259" key="8">
    <source>
        <dbReference type="Pfam" id="PF00924"/>
    </source>
</evidence>
<dbReference type="SUPFAM" id="SSF82861">
    <property type="entry name" value="Mechanosensitive channel protein MscS (YggB), transmembrane region"/>
    <property type="match status" value="1"/>
</dbReference>
<evidence type="ECO:0000259" key="9">
    <source>
        <dbReference type="Pfam" id="PF21082"/>
    </source>
</evidence>
<keyword evidence="5 7" id="KW-1133">Transmembrane helix</keyword>
<feature type="transmembrane region" description="Helical" evidence="7">
    <location>
        <begin position="38"/>
        <end position="58"/>
    </location>
</feature>
<dbReference type="Gene3D" id="2.30.30.60">
    <property type="match status" value="1"/>
</dbReference>
<keyword evidence="4 7" id="KW-0812">Transmembrane</keyword>
<evidence type="ECO:0000313" key="12">
    <source>
        <dbReference type="Proteomes" id="UP000236454"/>
    </source>
</evidence>
<evidence type="ECO:0000259" key="10">
    <source>
        <dbReference type="Pfam" id="PF21088"/>
    </source>
</evidence>
<dbReference type="Pfam" id="PF00924">
    <property type="entry name" value="MS_channel_2nd"/>
    <property type="match status" value="1"/>
</dbReference>
<name>A0A1I6ZMV3_9FLAO</name>
<dbReference type="InterPro" id="IPR011014">
    <property type="entry name" value="MscS_channel_TM-2"/>
</dbReference>
<feature type="domain" description="Mechanosensitive ion channel MscS C-terminal" evidence="9">
    <location>
        <begin position="201"/>
        <end position="282"/>
    </location>
</feature>
<dbReference type="InterPro" id="IPR011066">
    <property type="entry name" value="MscS_channel_C_sf"/>
</dbReference>
<dbReference type="GO" id="GO:0005886">
    <property type="term" value="C:plasma membrane"/>
    <property type="evidence" value="ECO:0007669"/>
    <property type="project" value="UniProtKB-SubCell"/>
</dbReference>
<comment type="subcellular location">
    <subcellularLocation>
        <location evidence="1">Cell membrane</location>
        <topology evidence="1">Multi-pass membrane protein</topology>
    </subcellularLocation>
</comment>
<accession>A0A1I6ZMV3</accession>
<evidence type="ECO:0000256" key="3">
    <source>
        <dbReference type="ARBA" id="ARBA00022475"/>
    </source>
</evidence>
<reference evidence="11 12" key="1">
    <citation type="submission" date="2016-10" db="EMBL/GenBank/DDBJ databases">
        <authorList>
            <person name="de Groot N.N."/>
        </authorList>
    </citation>
    <scope>NUCLEOTIDE SEQUENCE [LARGE SCALE GENOMIC DNA]</scope>
    <source>
        <strain evidence="11 12">CGMCC 1.7005</strain>
    </source>
</reference>
<keyword evidence="6 7" id="KW-0472">Membrane</keyword>
<proteinExistence type="inferred from homology"/>
<dbReference type="GO" id="GO:0008381">
    <property type="term" value="F:mechanosensitive monoatomic ion channel activity"/>
    <property type="evidence" value="ECO:0007669"/>
    <property type="project" value="UniProtKB-ARBA"/>
</dbReference>
<evidence type="ECO:0000256" key="7">
    <source>
        <dbReference type="SAM" id="Phobius"/>
    </source>
</evidence>
<evidence type="ECO:0000256" key="4">
    <source>
        <dbReference type="ARBA" id="ARBA00022692"/>
    </source>
</evidence>
<dbReference type="EMBL" id="FPAS01000002">
    <property type="protein sequence ID" value="SFT63951.1"/>
    <property type="molecule type" value="Genomic_DNA"/>
</dbReference>
<evidence type="ECO:0000313" key="11">
    <source>
        <dbReference type="EMBL" id="SFT63951.1"/>
    </source>
</evidence>
<dbReference type="InterPro" id="IPR006685">
    <property type="entry name" value="MscS_channel_2nd"/>
</dbReference>
<evidence type="ECO:0000256" key="1">
    <source>
        <dbReference type="ARBA" id="ARBA00004651"/>
    </source>
</evidence>
<dbReference type="InterPro" id="IPR010920">
    <property type="entry name" value="LSM_dom_sf"/>
</dbReference>
<feature type="transmembrane region" description="Helical" evidence="7">
    <location>
        <begin position="79"/>
        <end position="98"/>
    </location>
</feature>
<dbReference type="Proteomes" id="UP000236454">
    <property type="component" value="Unassembled WGS sequence"/>
</dbReference>